<dbReference type="CDD" id="cd00833">
    <property type="entry name" value="PKS"/>
    <property type="match status" value="1"/>
</dbReference>
<dbReference type="InterPro" id="IPR020841">
    <property type="entry name" value="PKS_Beta-ketoAc_synthase_dom"/>
</dbReference>
<dbReference type="Pfam" id="PF00109">
    <property type="entry name" value="ketoacyl-synt"/>
    <property type="match status" value="1"/>
</dbReference>
<dbReference type="PROSITE" id="PS52004">
    <property type="entry name" value="KS3_2"/>
    <property type="match status" value="1"/>
</dbReference>
<evidence type="ECO:0000256" key="1">
    <source>
        <dbReference type="ARBA" id="ARBA00022450"/>
    </source>
</evidence>
<dbReference type="GO" id="GO:0005737">
    <property type="term" value="C:cytoplasm"/>
    <property type="evidence" value="ECO:0007669"/>
    <property type="project" value="TreeGrafter"/>
</dbReference>
<feature type="non-terminal residue" evidence="4">
    <location>
        <position position="423"/>
    </location>
</feature>
<dbReference type="PANTHER" id="PTHR43775:SF37">
    <property type="entry name" value="SI:DKEY-61P9.11"/>
    <property type="match status" value="1"/>
</dbReference>
<protein>
    <submittedName>
        <fullName evidence="4">Thiolase-like protein</fullName>
    </submittedName>
</protein>
<dbReference type="Pfam" id="PF02801">
    <property type="entry name" value="Ketoacyl-synt_C"/>
    <property type="match status" value="1"/>
</dbReference>
<comment type="caution">
    <text evidence="4">The sequence shown here is derived from an EMBL/GenBank/DDBJ whole genome shotgun (WGS) entry which is preliminary data.</text>
</comment>
<dbReference type="SMART" id="SM00827">
    <property type="entry name" value="PKS_AT"/>
    <property type="match status" value="1"/>
</dbReference>
<dbReference type="GO" id="GO:0005886">
    <property type="term" value="C:plasma membrane"/>
    <property type="evidence" value="ECO:0007669"/>
    <property type="project" value="TreeGrafter"/>
</dbReference>
<dbReference type="InterPro" id="IPR016039">
    <property type="entry name" value="Thiolase-like"/>
</dbReference>
<evidence type="ECO:0000313" key="4">
    <source>
        <dbReference type="EMBL" id="ORX81094.1"/>
    </source>
</evidence>
<keyword evidence="5" id="KW-1185">Reference proteome</keyword>
<dbReference type="EMBL" id="MCFG01000127">
    <property type="protein sequence ID" value="ORX81094.1"/>
    <property type="molecule type" value="Genomic_DNA"/>
</dbReference>
<reference evidence="4 5" key="1">
    <citation type="submission" date="2016-08" db="EMBL/GenBank/DDBJ databases">
        <title>A Parts List for Fungal Cellulosomes Revealed by Comparative Genomics.</title>
        <authorList>
            <consortium name="DOE Joint Genome Institute"/>
            <person name="Haitjema C.H."/>
            <person name="Gilmore S.P."/>
            <person name="Henske J.K."/>
            <person name="Solomon K.V."/>
            <person name="De Groot R."/>
            <person name="Kuo A."/>
            <person name="Mondo S.J."/>
            <person name="Salamov A.A."/>
            <person name="Labutti K."/>
            <person name="Zhao Z."/>
            <person name="Chiniquy J."/>
            <person name="Barry K."/>
            <person name="Brewer H.M."/>
            <person name="Purvine S.O."/>
            <person name="Wright A.T."/>
            <person name="Boxma B."/>
            <person name="Van Alen T."/>
            <person name="Hackstein J.H."/>
            <person name="Baker S.E."/>
            <person name="Grigoriev I.V."/>
            <person name="O'Malley M.A."/>
        </authorList>
    </citation>
    <scope>NUCLEOTIDE SEQUENCE [LARGE SCALE GENOMIC DNA]</scope>
    <source>
        <strain evidence="4 5">S4</strain>
    </source>
</reference>
<gene>
    <name evidence="4" type="ORF">BCR32DRAFT_204091</name>
</gene>
<keyword evidence="2" id="KW-0597">Phosphoprotein</keyword>
<reference evidence="4 5" key="2">
    <citation type="submission" date="2016-08" db="EMBL/GenBank/DDBJ databases">
        <title>Pervasive Adenine N6-methylation of Active Genes in Fungi.</title>
        <authorList>
            <consortium name="DOE Joint Genome Institute"/>
            <person name="Mondo S.J."/>
            <person name="Dannebaum R.O."/>
            <person name="Kuo R.C."/>
            <person name="Labutti K."/>
            <person name="Haridas S."/>
            <person name="Kuo A."/>
            <person name="Salamov A."/>
            <person name="Ahrendt S.R."/>
            <person name="Lipzen A."/>
            <person name="Sullivan W."/>
            <person name="Andreopoulos W.B."/>
            <person name="Clum A."/>
            <person name="Lindquist E."/>
            <person name="Daum C."/>
            <person name="Ramamoorthy G.K."/>
            <person name="Gryganskyi A."/>
            <person name="Culley D."/>
            <person name="Magnuson J.K."/>
            <person name="James T.Y."/>
            <person name="O'Malley M.A."/>
            <person name="Stajich J.E."/>
            <person name="Spatafora J.W."/>
            <person name="Visel A."/>
            <person name="Grigoriev I.V."/>
        </authorList>
    </citation>
    <scope>NUCLEOTIDE SEQUENCE [LARGE SCALE GENOMIC DNA]</scope>
    <source>
        <strain evidence="4 5">S4</strain>
    </source>
</reference>
<evidence type="ECO:0000259" key="3">
    <source>
        <dbReference type="PROSITE" id="PS52004"/>
    </source>
</evidence>
<evidence type="ECO:0000313" key="5">
    <source>
        <dbReference type="Proteomes" id="UP000193944"/>
    </source>
</evidence>
<dbReference type="Gene3D" id="3.40.366.10">
    <property type="entry name" value="Malonyl-Coenzyme A Acyl Carrier Protein, domain 2"/>
    <property type="match status" value="1"/>
</dbReference>
<dbReference type="GO" id="GO:0004312">
    <property type="term" value="F:fatty acid synthase activity"/>
    <property type="evidence" value="ECO:0007669"/>
    <property type="project" value="TreeGrafter"/>
</dbReference>
<dbReference type="InterPro" id="IPR014043">
    <property type="entry name" value="Acyl_transferase_dom"/>
</dbReference>
<dbReference type="Pfam" id="PF00698">
    <property type="entry name" value="Acyl_transf_1"/>
    <property type="match status" value="1"/>
</dbReference>
<dbReference type="SMART" id="SM00825">
    <property type="entry name" value="PKS_KS"/>
    <property type="match status" value="1"/>
</dbReference>
<dbReference type="SUPFAM" id="SSF52151">
    <property type="entry name" value="FabD/lysophospholipase-like"/>
    <property type="match status" value="1"/>
</dbReference>
<proteinExistence type="predicted"/>
<dbReference type="SUPFAM" id="SSF53901">
    <property type="entry name" value="Thiolase-like"/>
    <property type="match status" value="1"/>
</dbReference>
<dbReference type="PANTHER" id="PTHR43775">
    <property type="entry name" value="FATTY ACID SYNTHASE"/>
    <property type="match status" value="1"/>
</dbReference>
<dbReference type="InterPro" id="IPR050091">
    <property type="entry name" value="PKS_NRPS_Biosynth_Enz"/>
</dbReference>
<sequence length="423" mass="46090">MVSRNCRCAAYDEAADGYVPGEGCVTVILKRKDDAIRDHNKIYGLINAAAVGQSGSRSSMSTPTVEGQSRIHKEVLKLAHLEPKDIDYMEGHGTGTSLGDRIEGEAINLIFKGTHSETRPLTLASVKTNIGHTEEVSGLASLVKVLLAMKNKTVPPHLHFHNPNPSIDFKSVPLHIPTQVEEWKPVEGKKRVALVSSYGLSGSVCDAVVEEYVDDNDNNREVYPVNDSYQVLTISAKNNAALIAVAEQYISLLESLDSDAPIADLCYTSNIGRQHMNYRYAVTGRNASELAAKLTEYVHQGKKTVRSDKTEVGMSFTGQGSIKPGVGQELYRSQPVFRDAIDKCDTVLKKVTGISLVDVLYNPQQAHHLKKAQIAQPALFAFEYAMCMLWKSWGVEPTIVNGHSLGEIVAAAVTGAMDIDLAI</sequence>
<dbReference type="Gene3D" id="3.30.70.3290">
    <property type="match status" value="1"/>
</dbReference>
<dbReference type="STRING" id="1754192.A0A1Y1X6Z0"/>
<dbReference type="Proteomes" id="UP000193944">
    <property type="component" value="Unassembled WGS sequence"/>
</dbReference>
<accession>A0A1Y1X6Z0</accession>
<dbReference type="GO" id="GO:0006633">
    <property type="term" value="P:fatty acid biosynthetic process"/>
    <property type="evidence" value="ECO:0007669"/>
    <property type="project" value="TreeGrafter"/>
</dbReference>
<dbReference type="InterPro" id="IPR001227">
    <property type="entry name" value="Ac_transferase_dom_sf"/>
</dbReference>
<dbReference type="Gene3D" id="3.40.47.10">
    <property type="match status" value="1"/>
</dbReference>
<name>A0A1Y1X6Z0_9FUNG</name>
<feature type="domain" description="Ketosynthase family 3 (KS3)" evidence="3">
    <location>
        <begin position="1"/>
        <end position="211"/>
    </location>
</feature>
<dbReference type="Pfam" id="PF22621">
    <property type="entry name" value="CurL-like_PKS_C"/>
    <property type="match status" value="1"/>
</dbReference>
<dbReference type="InterPro" id="IPR014031">
    <property type="entry name" value="Ketoacyl_synth_C"/>
</dbReference>
<dbReference type="OrthoDB" id="329835at2759"/>
<keyword evidence="1" id="KW-0596">Phosphopantetheine</keyword>
<organism evidence="4 5">
    <name type="scientific">Anaeromyces robustus</name>
    <dbReference type="NCBI Taxonomy" id="1754192"/>
    <lineage>
        <taxon>Eukaryota</taxon>
        <taxon>Fungi</taxon>
        <taxon>Fungi incertae sedis</taxon>
        <taxon>Chytridiomycota</taxon>
        <taxon>Chytridiomycota incertae sedis</taxon>
        <taxon>Neocallimastigomycetes</taxon>
        <taxon>Neocallimastigales</taxon>
        <taxon>Neocallimastigaceae</taxon>
        <taxon>Anaeromyces</taxon>
    </lineage>
</organism>
<dbReference type="InterPro" id="IPR014030">
    <property type="entry name" value="Ketoacyl_synth_N"/>
</dbReference>
<dbReference type="InterPro" id="IPR016035">
    <property type="entry name" value="Acyl_Trfase/lysoPLipase"/>
</dbReference>
<dbReference type="AlphaFoldDB" id="A0A1Y1X6Z0"/>
<evidence type="ECO:0000256" key="2">
    <source>
        <dbReference type="ARBA" id="ARBA00022553"/>
    </source>
</evidence>